<gene>
    <name evidence="5" type="primary">dut</name>
    <name evidence="7" type="ORF">DYI37_14145</name>
</gene>
<dbReference type="InterPro" id="IPR008181">
    <property type="entry name" value="dUTPase"/>
</dbReference>
<dbReference type="Gene3D" id="2.70.40.10">
    <property type="match status" value="1"/>
</dbReference>
<dbReference type="Proteomes" id="UP000264310">
    <property type="component" value="Unassembled WGS sequence"/>
</dbReference>
<evidence type="ECO:0000313" key="7">
    <source>
        <dbReference type="EMBL" id="RFC63074.1"/>
    </source>
</evidence>
<accession>A0A371X210</accession>
<comment type="function">
    <text evidence="5">This enzyme is involved in nucleotide metabolism: it produces dUMP, the immediate precursor of thymidine nucleotides and it decreases the intracellular concentration of dUTP so that uracil cannot be incorporated into DNA.</text>
</comment>
<evidence type="ECO:0000256" key="2">
    <source>
        <dbReference type="ARBA" id="ARBA00022801"/>
    </source>
</evidence>
<evidence type="ECO:0000256" key="4">
    <source>
        <dbReference type="ARBA" id="ARBA00047686"/>
    </source>
</evidence>
<keyword evidence="8" id="KW-1185">Reference proteome</keyword>
<dbReference type="SUPFAM" id="SSF51283">
    <property type="entry name" value="dUTPase-like"/>
    <property type="match status" value="1"/>
</dbReference>
<dbReference type="InterPro" id="IPR029054">
    <property type="entry name" value="dUTPase-like"/>
</dbReference>
<dbReference type="EC" id="3.6.1.23" evidence="5"/>
<protein>
    <recommendedName>
        <fullName evidence="5">Deoxyuridine 5'-triphosphate nucleotidohydrolase</fullName>
        <shortName evidence="5">dUTPase</shortName>
        <ecNumber evidence="5">3.6.1.23</ecNumber>
    </recommendedName>
    <alternativeName>
        <fullName evidence="5">dUTP pyrophosphatase</fullName>
    </alternativeName>
</protein>
<evidence type="ECO:0000313" key="8">
    <source>
        <dbReference type="Proteomes" id="UP000264310"/>
    </source>
</evidence>
<comment type="similarity">
    <text evidence="1 5">Belongs to the dUTPase family.</text>
</comment>
<dbReference type="GO" id="GO:0046081">
    <property type="term" value="P:dUTP catabolic process"/>
    <property type="evidence" value="ECO:0007669"/>
    <property type="project" value="InterPro"/>
</dbReference>
<dbReference type="CDD" id="cd07557">
    <property type="entry name" value="trimeric_dUTPase"/>
    <property type="match status" value="1"/>
</dbReference>
<dbReference type="Pfam" id="PF00692">
    <property type="entry name" value="dUTPase"/>
    <property type="match status" value="1"/>
</dbReference>
<feature type="binding site" evidence="5">
    <location>
        <position position="93"/>
    </location>
    <ligand>
        <name>substrate</name>
    </ligand>
</feature>
<dbReference type="NCBIfam" id="TIGR00576">
    <property type="entry name" value="dut"/>
    <property type="match status" value="1"/>
</dbReference>
<dbReference type="GO" id="GO:0006226">
    <property type="term" value="P:dUMP biosynthetic process"/>
    <property type="evidence" value="ECO:0007669"/>
    <property type="project" value="UniProtKB-UniRule"/>
</dbReference>
<dbReference type="OrthoDB" id="9809956at2"/>
<keyword evidence="3 5" id="KW-0546">Nucleotide metabolism</keyword>
<feature type="binding site" evidence="5">
    <location>
        <begin position="97"/>
        <end position="99"/>
    </location>
    <ligand>
        <name>substrate</name>
    </ligand>
</feature>
<evidence type="ECO:0000256" key="5">
    <source>
        <dbReference type="HAMAP-Rule" id="MF_00116"/>
    </source>
</evidence>
<sequence>MGRGEDRRGCPTMTVELRVKRLAHASDIPLPAYQSAGAAGADLRAALGEDRHLGPGERSLVPTGFAFEIPDGYELQIRPRSGLAVLHGVTVLNTPGTVDSDYRGEVMVILVNLGTETFTIRRGDRIAQMVLAPVTRARMVEAAGIGTSERGEGGFGSTGV</sequence>
<dbReference type="NCBIfam" id="NF001862">
    <property type="entry name" value="PRK00601.1"/>
    <property type="match status" value="1"/>
</dbReference>
<dbReference type="InterPro" id="IPR036157">
    <property type="entry name" value="dUTPase-like_sf"/>
</dbReference>
<proteinExistence type="inferred from homology"/>
<dbReference type="PANTHER" id="PTHR11241">
    <property type="entry name" value="DEOXYURIDINE 5'-TRIPHOSPHATE NUCLEOTIDOHYDROLASE"/>
    <property type="match status" value="1"/>
</dbReference>
<evidence type="ECO:0000256" key="1">
    <source>
        <dbReference type="ARBA" id="ARBA00006581"/>
    </source>
</evidence>
<keyword evidence="5" id="KW-0479">Metal-binding</keyword>
<feature type="domain" description="dUTPase-like" evidence="6">
    <location>
        <begin position="28"/>
        <end position="159"/>
    </location>
</feature>
<comment type="pathway">
    <text evidence="5">Pyrimidine metabolism; dUMP biosynthesis; dUMP from dCTP (dUTP route): step 2/2.</text>
</comment>
<comment type="caution">
    <text evidence="5">Lacks conserved residue(s) required for the propagation of feature annotation.</text>
</comment>
<dbReference type="InterPro" id="IPR033704">
    <property type="entry name" value="dUTPase_trimeric"/>
</dbReference>
<comment type="cofactor">
    <cofactor evidence="5">
        <name>Mg(2+)</name>
        <dbReference type="ChEBI" id="CHEBI:18420"/>
    </cofactor>
</comment>
<keyword evidence="5" id="KW-0460">Magnesium</keyword>
<dbReference type="GO" id="GO:0000287">
    <property type="term" value="F:magnesium ion binding"/>
    <property type="evidence" value="ECO:0007669"/>
    <property type="project" value="UniProtKB-UniRule"/>
</dbReference>
<dbReference type="HAMAP" id="MF_00116">
    <property type="entry name" value="dUTPase_bact"/>
    <property type="match status" value="1"/>
</dbReference>
<dbReference type="AlphaFoldDB" id="A0A371X210"/>
<comment type="catalytic activity">
    <reaction evidence="4 5">
        <text>dUTP + H2O = dUMP + diphosphate + H(+)</text>
        <dbReference type="Rhea" id="RHEA:10248"/>
        <dbReference type="ChEBI" id="CHEBI:15377"/>
        <dbReference type="ChEBI" id="CHEBI:15378"/>
        <dbReference type="ChEBI" id="CHEBI:33019"/>
        <dbReference type="ChEBI" id="CHEBI:61555"/>
        <dbReference type="ChEBI" id="CHEBI:246422"/>
        <dbReference type="EC" id="3.6.1.23"/>
    </reaction>
</comment>
<comment type="caution">
    <text evidence="7">The sequence shown here is derived from an EMBL/GenBank/DDBJ whole genome shotgun (WGS) entry which is preliminary data.</text>
</comment>
<evidence type="ECO:0000256" key="3">
    <source>
        <dbReference type="ARBA" id="ARBA00023080"/>
    </source>
</evidence>
<dbReference type="PANTHER" id="PTHR11241:SF0">
    <property type="entry name" value="DEOXYURIDINE 5'-TRIPHOSPHATE NUCLEOTIDOHYDROLASE"/>
    <property type="match status" value="1"/>
</dbReference>
<organism evidence="7 8">
    <name type="scientific">Fulvimarina endophytica</name>
    <dbReference type="NCBI Taxonomy" id="2293836"/>
    <lineage>
        <taxon>Bacteria</taxon>
        <taxon>Pseudomonadati</taxon>
        <taxon>Pseudomonadota</taxon>
        <taxon>Alphaproteobacteria</taxon>
        <taxon>Hyphomicrobiales</taxon>
        <taxon>Aurantimonadaceae</taxon>
        <taxon>Fulvimarina</taxon>
    </lineage>
</organism>
<name>A0A371X210_9HYPH</name>
<dbReference type="UniPathway" id="UPA00610">
    <property type="reaction ID" value="UER00666"/>
</dbReference>
<feature type="binding site" evidence="5">
    <location>
        <begin position="80"/>
        <end position="82"/>
    </location>
    <ligand>
        <name>substrate</name>
    </ligand>
</feature>
<keyword evidence="2 5" id="KW-0378">Hydrolase</keyword>
<reference evidence="7 8" key="1">
    <citation type="submission" date="2018-08" db="EMBL/GenBank/DDBJ databases">
        <title>Fulvimarina sp. 85, whole genome shotgun sequence.</title>
        <authorList>
            <person name="Tuo L."/>
        </authorList>
    </citation>
    <scope>NUCLEOTIDE SEQUENCE [LARGE SCALE GENOMIC DNA]</scope>
    <source>
        <strain evidence="7 8">85</strain>
    </source>
</reference>
<dbReference type="GO" id="GO:0004170">
    <property type="term" value="F:dUTP diphosphatase activity"/>
    <property type="evidence" value="ECO:0007669"/>
    <property type="project" value="UniProtKB-UniRule"/>
</dbReference>
<dbReference type="EMBL" id="QURL01000005">
    <property type="protein sequence ID" value="RFC63074.1"/>
    <property type="molecule type" value="Genomic_DNA"/>
</dbReference>
<evidence type="ECO:0000259" key="6">
    <source>
        <dbReference type="Pfam" id="PF00692"/>
    </source>
</evidence>